<comment type="cofactor">
    <cofactor evidence="1">
        <name>Mn(2+)</name>
        <dbReference type="ChEBI" id="CHEBI:29035"/>
    </cofactor>
</comment>
<dbReference type="PIRSF" id="PIRSF000912">
    <property type="entry name" value="PPEF"/>
    <property type="match status" value="1"/>
</dbReference>
<evidence type="ECO:0000256" key="4">
    <source>
        <dbReference type="ARBA" id="ARBA00022737"/>
    </source>
</evidence>
<dbReference type="PROSITE" id="PS50222">
    <property type="entry name" value="EF_HAND_2"/>
    <property type="match status" value="3"/>
</dbReference>
<dbReference type="InterPro" id="IPR011992">
    <property type="entry name" value="EF-hand-dom_pair"/>
</dbReference>
<dbReference type="SUPFAM" id="SSF47473">
    <property type="entry name" value="EF-hand"/>
    <property type="match status" value="1"/>
</dbReference>
<dbReference type="InterPro" id="IPR029052">
    <property type="entry name" value="Metallo-depent_PP-like"/>
</dbReference>
<gene>
    <name evidence="13" type="primary">PPEF2</name>
</gene>
<dbReference type="GO" id="GO:0043409">
    <property type="term" value="P:negative regulation of MAPK cascade"/>
    <property type="evidence" value="ECO:0007669"/>
    <property type="project" value="TreeGrafter"/>
</dbReference>
<dbReference type="CDD" id="cd00051">
    <property type="entry name" value="EFh"/>
    <property type="match status" value="1"/>
</dbReference>
<dbReference type="SMART" id="SM00156">
    <property type="entry name" value="PP2Ac"/>
    <property type="match status" value="1"/>
</dbReference>
<proteinExistence type="inferred from homology"/>
<dbReference type="GO" id="GO:0004722">
    <property type="term" value="F:protein serine/threonine phosphatase activity"/>
    <property type="evidence" value="ECO:0007669"/>
    <property type="project" value="UniProtKB-EC"/>
</dbReference>
<evidence type="ECO:0000256" key="3">
    <source>
        <dbReference type="ARBA" id="ARBA00022723"/>
    </source>
</evidence>
<comment type="catalytic activity">
    <reaction evidence="8">
        <text>O-phospho-L-seryl-[protein] + H2O = L-seryl-[protein] + phosphate</text>
        <dbReference type="Rhea" id="RHEA:20629"/>
        <dbReference type="Rhea" id="RHEA-COMP:9863"/>
        <dbReference type="Rhea" id="RHEA-COMP:11604"/>
        <dbReference type="ChEBI" id="CHEBI:15377"/>
        <dbReference type="ChEBI" id="CHEBI:29999"/>
        <dbReference type="ChEBI" id="CHEBI:43474"/>
        <dbReference type="ChEBI" id="CHEBI:83421"/>
        <dbReference type="EC" id="3.1.3.16"/>
    </reaction>
</comment>
<dbReference type="AlphaFoldDB" id="A0A669CYS1"/>
<feature type="domain" description="EF-hand" evidence="12">
    <location>
        <begin position="602"/>
        <end position="637"/>
    </location>
</feature>
<accession>A0A669CYS1</accession>
<keyword evidence="3 10" id="KW-0479">Metal-binding</keyword>
<dbReference type="InterPro" id="IPR012008">
    <property type="entry name" value="Ser/Thr-Pase_EF-hand_contain"/>
</dbReference>
<evidence type="ECO:0000256" key="11">
    <source>
        <dbReference type="RuleBase" id="RU004273"/>
    </source>
</evidence>
<reference evidence="14" key="1">
    <citation type="submission" date="2012-01" db="EMBL/GenBank/DDBJ databases">
        <title>The Genome Sequence of Oreochromis niloticus (Nile Tilapia).</title>
        <authorList>
            <consortium name="Broad Institute Genome Assembly Team"/>
            <consortium name="Broad Institute Sequencing Platform"/>
            <person name="Di Palma F."/>
            <person name="Johnson J."/>
            <person name="Lander E.S."/>
            <person name="Lindblad-Toh K."/>
        </authorList>
    </citation>
    <scope>NUCLEOTIDE SEQUENCE [LARGE SCALE GENOMIC DNA]</scope>
</reference>
<dbReference type="Gene3D" id="1.10.238.10">
    <property type="entry name" value="EF-hand"/>
    <property type="match status" value="1"/>
</dbReference>
<evidence type="ECO:0000256" key="9">
    <source>
        <dbReference type="ARBA" id="ARBA00048336"/>
    </source>
</evidence>
<dbReference type="InterPro" id="IPR002048">
    <property type="entry name" value="EF_hand_dom"/>
</dbReference>
<dbReference type="Proteomes" id="UP000005207">
    <property type="component" value="Linkage group LG12"/>
</dbReference>
<dbReference type="GO" id="GO:0005506">
    <property type="term" value="F:iron ion binding"/>
    <property type="evidence" value="ECO:0007669"/>
    <property type="project" value="UniProtKB-UniRule"/>
</dbReference>
<keyword evidence="7 10" id="KW-0464">Manganese</keyword>
<feature type="domain" description="EF-hand" evidence="12">
    <location>
        <begin position="642"/>
        <end position="677"/>
    </location>
</feature>
<keyword evidence="6" id="KW-0106">Calcium</keyword>
<keyword evidence="5 10" id="KW-0378">Hydrolase</keyword>
<dbReference type="GO" id="GO:0051879">
    <property type="term" value="F:Hsp90 protein binding"/>
    <property type="evidence" value="ECO:0007669"/>
    <property type="project" value="TreeGrafter"/>
</dbReference>
<organism evidence="13 14">
    <name type="scientific">Oreochromis niloticus</name>
    <name type="common">Nile tilapia</name>
    <name type="synonym">Tilapia nilotica</name>
    <dbReference type="NCBI Taxonomy" id="8128"/>
    <lineage>
        <taxon>Eukaryota</taxon>
        <taxon>Metazoa</taxon>
        <taxon>Chordata</taxon>
        <taxon>Craniata</taxon>
        <taxon>Vertebrata</taxon>
        <taxon>Euteleostomi</taxon>
        <taxon>Actinopterygii</taxon>
        <taxon>Neopterygii</taxon>
        <taxon>Teleostei</taxon>
        <taxon>Neoteleostei</taxon>
        <taxon>Acanthomorphata</taxon>
        <taxon>Ovalentaria</taxon>
        <taxon>Cichlomorphae</taxon>
        <taxon>Cichliformes</taxon>
        <taxon>Cichlidae</taxon>
        <taxon>African cichlids</taxon>
        <taxon>Pseudocrenilabrinae</taxon>
        <taxon>Oreochromini</taxon>
        <taxon>Oreochromis</taxon>
    </lineage>
</organism>
<evidence type="ECO:0000259" key="12">
    <source>
        <dbReference type="PROSITE" id="PS50222"/>
    </source>
</evidence>
<dbReference type="InterPro" id="IPR004843">
    <property type="entry name" value="Calcineurin-like_PHP"/>
</dbReference>
<evidence type="ECO:0000256" key="6">
    <source>
        <dbReference type="ARBA" id="ARBA00022837"/>
    </source>
</evidence>
<dbReference type="Gene3D" id="3.60.21.10">
    <property type="match status" value="1"/>
</dbReference>
<dbReference type="GO" id="GO:0005509">
    <property type="term" value="F:calcium ion binding"/>
    <property type="evidence" value="ECO:0007669"/>
    <property type="project" value="UniProtKB-UniRule"/>
</dbReference>
<comment type="catalytic activity">
    <reaction evidence="9 10 11">
        <text>O-phospho-L-threonyl-[protein] + H2O = L-threonyl-[protein] + phosphate</text>
        <dbReference type="Rhea" id="RHEA:47004"/>
        <dbReference type="Rhea" id="RHEA-COMP:11060"/>
        <dbReference type="Rhea" id="RHEA-COMP:11605"/>
        <dbReference type="ChEBI" id="CHEBI:15377"/>
        <dbReference type="ChEBI" id="CHEBI:30013"/>
        <dbReference type="ChEBI" id="CHEBI:43474"/>
        <dbReference type="ChEBI" id="CHEBI:61977"/>
        <dbReference type="EC" id="3.1.3.16"/>
    </reaction>
</comment>
<dbReference type="Ensembl" id="ENSONIT00000079188.1">
    <property type="protein sequence ID" value="ENSONIP00000053513.1"/>
    <property type="gene ID" value="ENSONIG00000016918.2"/>
</dbReference>
<dbReference type="PROSITE" id="PS00018">
    <property type="entry name" value="EF_HAND_1"/>
    <property type="match status" value="2"/>
</dbReference>
<evidence type="ECO:0000256" key="1">
    <source>
        <dbReference type="ARBA" id="ARBA00001936"/>
    </source>
</evidence>
<dbReference type="SMART" id="SM00054">
    <property type="entry name" value="EFh"/>
    <property type="match status" value="3"/>
</dbReference>
<evidence type="ECO:0000256" key="5">
    <source>
        <dbReference type="ARBA" id="ARBA00022801"/>
    </source>
</evidence>
<dbReference type="PROSITE" id="PS00125">
    <property type="entry name" value="SER_THR_PHOSPHATASE"/>
    <property type="match status" value="1"/>
</dbReference>
<sequence length="703" mass="81893">VGSGKLGTSYPAKLAAILIQRWYRQYVARREMRRRYTWHIFQSIEYSGEQAQIKLYNFLGYLMDNFTPSSNERNLISHIFRENEVCRDAEWERYFCYKNIEVPEIYSGPHLTFPLTVEEAVGLVEAFRNKKQQLHSRYVLQLLLETWKLLRMLPNINRISTCHSKEITICGDLHGQLEDLLLIFYKNGMPSLEKPYVFNGDFVDRGRDSIEILLILFAFLLVYPSNVYLNRGNHEDHIVNLRYGFTKEVLNKYKMHGKRILKLLQKIFSWLPLATVIDQKVLVLHGGISDSTDLGVLARADRHIVRNQHVMTKVVIFPLSLQSISRVFQRRASFTYPKPLGTRDCFQNRSLQDFSDRIRVNMENQLELSRREEPTLNAQINKPEQESLSLPHQILDLLWSDPMTQDGCIPNEVRGGGCYWGPDVTEDFLNRHNLQLIIRSHECKQEGYEFCHNRKVLTLFSASNYYDVGSNRGAYVKLGPDLVPYLIQYQASSMTRELTVRQSVGRTERSALRVLREQLFAHKSDLLCAFRKFDSENTGLVSLNDWASAVESVMHLDLPWRMLRSQLVTCKNSEGTIDYYEWFNESQLSKHIDQSLLETLYRHRSTLETIFRIVDTDNSGFISMQDFRQTWKLLSVYLKMEITDEAISDLAITIDSNHDGSIDIDEFMEAFRLTDKKSRLERGRSMFMGTTSDLTKLEGDPNI</sequence>
<evidence type="ECO:0000313" key="14">
    <source>
        <dbReference type="Proteomes" id="UP000005207"/>
    </source>
</evidence>
<dbReference type="PRINTS" id="PR00114">
    <property type="entry name" value="STPHPHTASE"/>
</dbReference>
<keyword evidence="14" id="KW-1185">Reference proteome</keyword>
<protein>
    <recommendedName>
        <fullName evidence="10">Serine/threonine-protein phosphatase with EF-hands</fullName>
        <ecNumber evidence="10">3.1.3.16</ecNumber>
    </recommendedName>
</protein>
<dbReference type="InterPro" id="IPR018247">
    <property type="entry name" value="EF_Hand_1_Ca_BS"/>
</dbReference>
<evidence type="ECO:0000256" key="2">
    <source>
        <dbReference type="ARBA" id="ARBA00008294"/>
    </source>
</evidence>
<dbReference type="SUPFAM" id="SSF56300">
    <property type="entry name" value="Metallo-dependent phosphatases"/>
    <property type="match status" value="1"/>
</dbReference>
<comment type="similarity">
    <text evidence="2 10 11">Belongs to the PPP phosphatase family.</text>
</comment>
<dbReference type="InterPro" id="IPR051134">
    <property type="entry name" value="PPP_phosphatase"/>
</dbReference>
<evidence type="ECO:0000256" key="8">
    <source>
        <dbReference type="ARBA" id="ARBA00047761"/>
    </source>
</evidence>
<dbReference type="PANTHER" id="PTHR45668:SF15">
    <property type="entry name" value="SERINE_THREONINE-PROTEIN PHOSPHATASE"/>
    <property type="match status" value="1"/>
</dbReference>
<evidence type="ECO:0000313" key="13">
    <source>
        <dbReference type="Ensembl" id="ENSONIP00000053513.1"/>
    </source>
</evidence>
<dbReference type="PANTHER" id="PTHR45668">
    <property type="entry name" value="SERINE/THREONINE-PROTEIN PHOSPHATASE 5-RELATED"/>
    <property type="match status" value="1"/>
</dbReference>
<dbReference type="Pfam" id="PF13499">
    <property type="entry name" value="EF-hand_7"/>
    <property type="match status" value="1"/>
</dbReference>
<dbReference type="InterPro" id="IPR006186">
    <property type="entry name" value="Ser/Thr-sp_prot-phosphatase"/>
</dbReference>
<dbReference type="GeneTree" id="ENSGT00940000157870"/>
<dbReference type="CDD" id="cd23767">
    <property type="entry name" value="IQCD"/>
    <property type="match status" value="1"/>
</dbReference>
<dbReference type="GO" id="GO:0050906">
    <property type="term" value="P:detection of stimulus involved in sensory perception"/>
    <property type="evidence" value="ECO:0007669"/>
    <property type="project" value="UniProtKB-UniRule"/>
</dbReference>
<dbReference type="PROSITE" id="PS50096">
    <property type="entry name" value="IQ"/>
    <property type="match status" value="1"/>
</dbReference>
<evidence type="ECO:0000256" key="10">
    <source>
        <dbReference type="PIRNR" id="PIRNR000912"/>
    </source>
</evidence>
<evidence type="ECO:0000256" key="7">
    <source>
        <dbReference type="ARBA" id="ARBA00023211"/>
    </source>
</evidence>
<reference evidence="13" key="3">
    <citation type="submission" date="2025-09" db="UniProtKB">
        <authorList>
            <consortium name="Ensembl"/>
        </authorList>
    </citation>
    <scope>IDENTIFICATION</scope>
</reference>
<name>A0A669CYS1_ORENI</name>
<feature type="domain" description="EF-hand" evidence="12">
    <location>
        <begin position="521"/>
        <end position="556"/>
    </location>
</feature>
<dbReference type="GO" id="GO:0030145">
    <property type="term" value="F:manganese ion binding"/>
    <property type="evidence" value="ECO:0007669"/>
    <property type="project" value="UniProtKB-UniRule"/>
</dbReference>
<keyword evidence="4" id="KW-0677">Repeat</keyword>
<dbReference type="EC" id="3.1.3.16" evidence="10"/>
<dbReference type="Pfam" id="PF00149">
    <property type="entry name" value="Metallophos"/>
    <property type="match status" value="2"/>
</dbReference>
<reference evidence="13" key="2">
    <citation type="submission" date="2025-08" db="UniProtKB">
        <authorList>
            <consortium name="Ensembl"/>
        </authorList>
    </citation>
    <scope>IDENTIFICATION</scope>
</reference>